<evidence type="ECO:0000313" key="2">
    <source>
        <dbReference type="EMBL" id="CAD8683317.1"/>
    </source>
</evidence>
<gene>
    <name evidence="2" type="ORF">POBO1169_LOCUS16320</name>
</gene>
<accession>A0A7S0RPN1</accession>
<protein>
    <recommendedName>
        <fullName evidence="3">TIP41-like protein</fullName>
    </recommendedName>
</protein>
<dbReference type="PANTHER" id="PTHR21021">
    <property type="entry name" value="GAF/PUTATIVE CYTOSKELETAL PROTEIN"/>
    <property type="match status" value="1"/>
</dbReference>
<dbReference type="Pfam" id="PF04176">
    <property type="entry name" value="TIP41"/>
    <property type="match status" value="1"/>
</dbReference>
<evidence type="ECO:0000256" key="1">
    <source>
        <dbReference type="ARBA" id="ARBA00006658"/>
    </source>
</evidence>
<dbReference type="InterPro" id="IPR007303">
    <property type="entry name" value="TIP41-like"/>
</dbReference>
<dbReference type="PANTHER" id="PTHR21021:SF16">
    <property type="entry name" value="TIP41-LIKE PROTEIN"/>
    <property type="match status" value="1"/>
</dbReference>
<sequence length="267" mass="30097">MGDGVETFEDGSGVRLKGWRVQTCNGKGILKSDEVEEFERRLGSGHLPEMIHGHNTLVCTHEASGVKLCFDAFPALQGWLEEAAPPLDVAIAEEWKNSHDLEGVKVMRYDWTYTTCYHGSVDNSEAKVGAQWSETSDRIDRDRLSVHEPILFFDEVTLYESELDDNGVAQMSVKVRVMPSGWYVLMRFWLRVDGVLMRVRDTRFYCPFDCPPEAPPTLLREICYKEEALTGGAAAKFHGEALTNADIAQQLLPTKKLVTERLLTLVN</sequence>
<name>A0A7S0RPN1_9CHLO</name>
<dbReference type="GO" id="GO:0005829">
    <property type="term" value="C:cytosol"/>
    <property type="evidence" value="ECO:0007669"/>
    <property type="project" value="TreeGrafter"/>
</dbReference>
<proteinExistence type="inferred from homology"/>
<dbReference type="AlphaFoldDB" id="A0A7S0RPN1"/>
<dbReference type="InterPro" id="IPR051330">
    <property type="entry name" value="Phosphatase_reg/MetRdx"/>
</dbReference>
<dbReference type="EMBL" id="HBFA01032439">
    <property type="protein sequence ID" value="CAD8683317.1"/>
    <property type="molecule type" value="Transcribed_RNA"/>
</dbReference>
<dbReference type="GO" id="GO:0031929">
    <property type="term" value="P:TOR signaling"/>
    <property type="evidence" value="ECO:0007669"/>
    <property type="project" value="TreeGrafter"/>
</dbReference>
<reference evidence="2" key="1">
    <citation type="submission" date="2021-01" db="EMBL/GenBank/DDBJ databases">
        <authorList>
            <person name="Corre E."/>
            <person name="Pelletier E."/>
            <person name="Niang G."/>
            <person name="Scheremetjew M."/>
            <person name="Finn R."/>
            <person name="Kale V."/>
            <person name="Holt S."/>
            <person name="Cochrane G."/>
            <person name="Meng A."/>
            <person name="Brown T."/>
            <person name="Cohen L."/>
        </authorList>
    </citation>
    <scope>NUCLEOTIDE SEQUENCE</scope>
    <source>
        <strain evidence="2">CCMP722</strain>
    </source>
</reference>
<organism evidence="2">
    <name type="scientific">Pyramimonas obovata</name>
    <dbReference type="NCBI Taxonomy" id="1411642"/>
    <lineage>
        <taxon>Eukaryota</taxon>
        <taxon>Viridiplantae</taxon>
        <taxon>Chlorophyta</taxon>
        <taxon>Pyramimonadophyceae</taxon>
        <taxon>Pyramimonadales</taxon>
        <taxon>Pyramimonadaceae</taxon>
        <taxon>Pyramimonas</taxon>
        <taxon>Pyramimonas incertae sedis</taxon>
    </lineage>
</organism>
<evidence type="ECO:0008006" key="3">
    <source>
        <dbReference type="Google" id="ProtNLM"/>
    </source>
</evidence>
<comment type="similarity">
    <text evidence="1">Belongs to the TIP41 family.</text>
</comment>